<evidence type="ECO:0000256" key="2">
    <source>
        <dbReference type="ARBA" id="ARBA00023125"/>
    </source>
</evidence>
<dbReference type="InterPro" id="IPR050109">
    <property type="entry name" value="HTH-type_TetR-like_transc_reg"/>
</dbReference>
<dbReference type="SUPFAM" id="SSF46689">
    <property type="entry name" value="Homeodomain-like"/>
    <property type="match status" value="1"/>
</dbReference>
<dbReference type="InterPro" id="IPR009057">
    <property type="entry name" value="Homeodomain-like_sf"/>
</dbReference>
<dbReference type="Gene3D" id="1.10.357.10">
    <property type="entry name" value="Tetracycline Repressor, domain 2"/>
    <property type="match status" value="1"/>
</dbReference>
<evidence type="ECO:0000313" key="7">
    <source>
        <dbReference type="Proteomes" id="UP000273252"/>
    </source>
</evidence>
<gene>
    <name evidence="6" type="ORF">DZ860_19970</name>
</gene>
<comment type="caution">
    <text evidence="6">The sequence shown here is derived from an EMBL/GenBank/DDBJ whole genome shotgun (WGS) entry which is preliminary data.</text>
</comment>
<dbReference type="FunFam" id="1.10.10.60:FF:000141">
    <property type="entry name" value="TetR family transcriptional regulator"/>
    <property type="match status" value="1"/>
</dbReference>
<keyword evidence="2 4" id="KW-0238">DNA-binding</keyword>
<evidence type="ECO:0000313" key="6">
    <source>
        <dbReference type="EMBL" id="RJX66584.1"/>
    </source>
</evidence>
<dbReference type="AlphaFoldDB" id="A0A3A6QL10"/>
<dbReference type="Pfam" id="PF00440">
    <property type="entry name" value="TetR_N"/>
    <property type="match status" value="1"/>
</dbReference>
<feature type="domain" description="HTH tetR-type" evidence="5">
    <location>
        <begin position="5"/>
        <end position="65"/>
    </location>
</feature>
<dbReference type="RefSeq" id="WP_120034700.1">
    <property type="nucleotide sequence ID" value="NZ_QVMU01000027.1"/>
</dbReference>
<dbReference type="EMBL" id="QVMU01000027">
    <property type="protein sequence ID" value="RJX66584.1"/>
    <property type="molecule type" value="Genomic_DNA"/>
</dbReference>
<dbReference type="InterPro" id="IPR036271">
    <property type="entry name" value="Tet_transcr_reg_TetR-rel_C_sf"/>
</dbReference>
<dbReference type="InterPro" id="IPR001647">
    <property type="entry name" value="HTH_TetR"/>
</dbReference>
<dbReference type="Pfam" id="PF14246">
    <property type="entry name" value="TetR_C_7"/>
    <property type="match status" value="1"/>
</dbReference>
<dbReference type="Proteomes" id="UP000273252">
    <property type="component" value="Unassembled WGS sequence"/>
</dbReference>
<feature type="DNA-binding region" description="H-T-H motif" evidence="4">
    <location>
        <begin position="28"/>
        <end position="47"/>
    </location>
</feature>
<evidence type="ECO:0000256" key="4">
    <source>
        <dbReference type="PROSITE-ProRule" id="PRU00335"/>
    </source>
</evidence>
<dbReference type="SUPFAM" id="SSF48498">
    <property type="entry name" value="Tetracyclin repressor-like, C-terminal domain"/>
    <property type="match status" value="1"/>
</dbReference>
<sequence length="200" mass="23279">MKVSERKHLALIEAAQQEFVEHGFSAANMDRVCEKAGTSKRTLYRHFDSKDGLFIAAMNDVLQQQRQKVTFSYTPNRELKIQLCEYLNAKLDALYQDCGLLLAKMVISEFLRTPEFAERYVAQLRSIDHQLEQWISDAIDDEKLNDCDPKVMSHMLNCLVQGHFFWPQLLTHQEMRSSVERQSTIDNILVLFLSGYERKS</sequence>
<accession>A0A3A6QL10</accession>
<reference evidence="6 7" key="1">
    <citation type="submission" date="2018-08" db="EMBL/GenBank/DDBJ databases">
        <title>Vibrio isolated from the Eastern China Marginal Seas.</title>
        <authorList>
            <person name="Li Y."/>
        </authorList>
    </citation>
    <scope>NUCLEOTIDE SEQUENCE [LARGE SCALE GENOMIC DNA]</scope>
    <source>
        <strain evidence="6 7">BEI233</strain>
    </source>
</reference>
<proteinExistence type="predicted"/>
<dbReference type="OrthoDB" id="116240at2"/>
<dbReference type="InterPro" id="IPR039536">
    <property type="entry name" value="TetR_C_Proteobacteria"/>
</dbReference>
<dbReference type="PANTHER" id="PTHR30055">
    <property type="entry name" value="HTH-TYPE TRANSCRIPTIONAL REGULATOR RUTR"/>
    <property type="match status" value="1"/>
</dbReference>
<dbReference type="GO" id="GO:0003700">
    <property type="term" value="F:DNA-binding transcription factor activity"/>
    <property type="evidence" value="ECO:0007669"/>
    <property type="project" value="TreeGrafter"/>
</dbReference>
<dbReference type="PANTHER" id="PTHR30055:SF224">
    <property type="entry name" value="TRANSCRIPTIONAL REGULATOR TETR FAMILY"/>
    <property type="match status" value="1"/>
</dbReference>
<keyword evidence="1" id="KW-0805">Transcription regulation</keyword>
<keyword evidence="7" id="KW-1185">Reference proteome</keyword>
<evidence type="ECO:0000256" key="1">
    <source>
        <dbReference type="ARBA" id="ARBA00023015"/>
    </source>
</evidence>
<organism evidence="6 7">
    <name type="scientific">Vibrio sinensis</name>
    <dbReference type="NCBI Taxonomy" id="2302434"/>
    <lineage>
        <taxon>Bacteria</taxon>
        <taxon>Pseudomonadati</taxon>
        <taxon>Pseudomonadota</taxon>
        <taxon>Gammaproteobacteria</taxon>
        <taxon>Vibrionales</taxon>
        <taxon>Vibrionaceae</taxon>
        <taxon>Vibrio</taxon>
    </lineage>
</organism>
<dbReference type="PRINTS" id="PR00455">
    <property type="entry name" value="HTHTETR"/>
</dbReference>
<name>A0A3A6QL10_9VIBR</name>
<evidence type="ECO:0000256" key="3">
    <source>
        <dbReference type="ARBA" id="ARBA00023163"/>
    </source>
</evidence>
<dbReference type="PROSITE" id="PS50977">
    <property type="entry name" value="HTH_TETR_2"/>
    <property type="match status" value="1"/>
</dbReference>
<dbReference type="Gene3D" id="1.10.10.60">
    <property type="entry name" value="Homeodomain-like"/>
    <property type="match status" value="1"/>
</dbReference>
<keyword evidence="3" id="KW-0804">Transcription</keyword>
<protein>
    <submittedName>
        <fullName evidence="6">TetR/AcrR family transcriptional regulator</fullName>
    </submittedName>
</protein>
<dbReference type="GO" id="GO:0000976">
    <property type="term" value="F:transcription cis-regulatory region binding"/>
    <property type="evidence" value="ECO:0007669"/>
    <property type="project" value="TreeGrafter"/>
</dbReference>
<evidence type="ECO:0000259" key="5">
    <source>
        <dbReference type="PROSITE" id="PS50977"/>
    </source>
</evidence>